<reference evidence="1 2" key="1">
    <citation type="journal article" date="2021" name="Comput. Struct. Biotechnol. J.">
        <title>De novo genome assembly of the potent medicinal plant Rehmannia glutinosa using nanopore technology.</title>
        <authorList>
            <person name="Ma L."/>
            <person name="Dong C."/>
            <person name="Song C."/>
            <person name="Wang X."/>
            <person name="Zheng X."/>
            <person name="Niu Y."/>
            <person name="Chen S."/>
            <person name="Feng W."/>
        </authorList>
    </citation>
    <scope>NUCLEOTIDE SEQUENCE [LARGE SCALE GENOMIC DNA]</scope>
    <source>
        <strain evidence="1">DH-2019</strain>
    </source>
</reference>
<evidence type="ECO:0000313" key="1">
    <source>
        <dbReference type="EMBL" id="KAK6137695.1"/>
    </source>
</evidence>
<dbReference type="Proteomes" id="UP001318860">
    <property type="component" value="Unassembled WGS sequence"/>
</dbReference>
<gene>
    <name evidence="1" type="ORF">DH2020_028621</name>
</gene>
<protein>
    <submittedName>
        <fullName evidence="1">Uncharacterized protein</fullName>
    </submittedName>
</protein>
<proteinExistence type="predicted"/>
<comment type="caution">
    <text evidence="1">The sequence shown here is derived from an EMBL/GenBank/DDBJ whole genome shotgun (WGS) entry which is preliminary data.</text>
</comment>
<organism evidence="1 2">
    <name type="scientific">Rehmannia glutinosa</name>
    <name type="common">Chinese foxglove</name>
    <dbReference type="NCBI Taxonomy" id="99300"/>
    <lineage>
        <taxon>Eukaryota</taxon>
        <taxon>Viridiplantae</taxon>
        <taxon>Streptophyta</taxon>
        <taxon>Embryophyta</taxon>
        <taxon>Tracheophyta</taxon>
        <taxon>Spermatophyta</taxon>
        <taxon>Magnoliopsida</taxon>
        <taxon>eudicotyledons</taxon>
        <taxon>Gunneridae</taxon>
        <taxon>Pentapetalae</taxon>
        <taxon>asterids</taxon>
        <taxon>lamiids</taxon>
        <taxon>Lamiales</taxon>
        <taxon>Orobanchaceae</taxon>
        <taxon>Rehmannieae</taxon>
        <taxon>Rehmannia</taxon>
    </lineage>
</organism>
<accession>A0ABR0VV70</accession>
<name>A0ABR0VV70_REHGL</name>
<dbReference type="EMBL" id="JABTTQ020000822">
    <property type="protein sequence ID" value="KAK6137695.1"/>
    <property type="molecule type" value="Genomic_DNA"/>
</dbReference>
<sequence length="132" mass="14787">MARKNRGFRLGRKLVKVFKWCVNRRTRRSATAYQLLKPPAGPISKLRRWVHSLRRGASGLCSGKSNSGYIQIGNEPVGQPKLPKGHLLLREAEEVYGFDHPGRIQIPCPKSELENVQMKIAAASGGGIWRRS</sequence>
<keyword evidence="2" id="KW-1185">Reference proteome</keyword>
<evidence type="ECO:0000313" key="2">
    <source>
        <dbReference type="Proteomes" id="UP001318860"/>
    </source>
</evidence>